<dbReference type="OrthoDB" id="5892069at2759"/>
<dbReference type="Proteomes" id="UP000580250">
    <property type="component" value="Unassembled WGS sequence"/>
</dbReference>
<name>A0A6V7TNY9_MELEN</name>
<evidence type="ECO:0000313" key="1">
    <source>
        <dbReference type="EMBL" id="CAD2127693.1"/>
    </source>
</evidence>
<comment type="caution">
    <text evidence="1">The sequence shown here is derived from an EMBL/GenBank/DDBJ whole genome shotgun (WGS) entry which is preliminary data.</text>
</comment>
<protein>
    <submittedName>
        <fullName evidence="1">Uncharacterized protein</fullName>
    </submittedName>
</protein>
<organism evidence="1 2">
    <name type="scientific">Meloidogyne enterolobii</name>
    <name type="common">Root-knot nematode worm</name>
    <name type="synonym">Meloidogyne mayaguensis</name>
    <dbReference type="NCBI Taxonomy" id="390850"/>
    <lineage>
        <taxon>Eukaryota</taxon>
        <taxon>Metazoa</taxon>
        <taxon>Ecdysozoa</taxon>
        <taxon>Nematoda</taxon>
        <taxon>Chromadorea</taxon>
        <taxon>Rhabditida</taxon>
        <taxon>Tylenchina</taxon>
        <taxon>Tylenchomorpha</taxon>
        <taxon>Tylenchoidea</taxon>
        <taxon>Meloidogynidae</taxon>
        <taxon>Meloidogyninae</taxon>
        <taxon>Meloidogyne</taxon>
    </lineage>
</organism>
<sequence length="277" mass="31008">MTFLKFKSILGEPQELTKAVNYGVTIFNKKAISKDVVNGAHALLEPIVGMKDSIRKEGLDDLIKKSTFLPDALKYANLTDKICGTEKRGEKRGRGGPKVHVEVVKEEVFGENICLFETNTLLYMSTNTPPALVDFVEEFKKKRNGVVAKWKLELYNTFFEKLQRRWARALFNYANSVINKDKVWYVEEEKKKGKGKGNRKGKGTTGKDHNAVGGNYILQFDKNSINTNTFWVQIKGVENPVKQIQGTKDSAIVVAVGDANTSPHFKTLSGMSTGKLI</sequence>
<accession>A0A6V7TNY9</accession>
<dbReference type="AlphaFoldDB" id="A0A6V7TNY9"/>
<gene>
    <name evidence="1" type="ORF">MENT_LOCUS1995</name>
</gene>
<proteinExistence type="predicted"/>
<dbReference type="EMBL" id="CAJEWN010000006">
    <property type="protein sequence ID" value="CAD2127693.1"/>
    <property type="molecule type" value="Genomic_DNA"/>
</dbReference>
<reference evidence="1 2" key="1">
    <citation type="submission" date="2020-08" db="EMBL/GenBank/DDBJ databases">
        <authorList>
            <person name="Koutsovoulos G."/>
            <person name="Danchin GJ E."/>
        </authorList>
    </citation>
    <scope>NUCLEOTIDE SEQUENCE [LARGE SCALE GENOMIC DNA]</scope>
</reference>
<evidence type="ECO:0000313" key="2">
    <source>
        <dbReference type="Proteomes" id="UP000580250"/>
    </source>
</evidence>